<dbReference type="GO" id="GO:0000395">
    <property type="term" value="P:mRNA 5'-splice site recognition"/>
    <property type="evidence" value="ECO:0007669"/>
    <property type="project" value="TreeGrafter"/>
</dbReference>
<dbReference type="AlphaFoldDB" id="A0A5N5SQT8"/>
<name>A0A5N5SQT8_9CRUS</name>
<protein>
    <submittedName>
        <fullName evidence="9">Splicing factor, suppressor of white-apricot-like protein</fullName>
    </submittedName>
</protein>
<keyword evidence="1" id="KW-0507">mRNA processing</keyword>
<feature type="compositionally biased region" description="Polar residues" evidence="7">
    <location>
        <begin position="495"/>
        <end position="505"/>
    </location>
</feature>
<evidence type="ECO:0000313" key="10">
    <source>
        <dbReference type="Proteomes" id="UP000326759"/>
    </source>
</evidence>
<evidence type="ECO:0000256" key="5">
    <source>
        <dbReference type="ARBA" id="ARBA00023163"/>
    </source>
</evidence>
<feature type="region of interest" description="Disordered" evidence="7">
    <location>
        <begin position="306"/>
        <end position="336"/>
    </location>
</feature>
<feature type="compositionally biased region" description="Low complexity" evidence="7">
    <location>
        <begin position="311"/>
        <end position="324"/>
    </location>
</feature>
<reference evidence="9 10" key="1">
    <citation type="journal article" date="2019" name="PLoS Biol.">
        <title>Sex chromosomes control vertical transmission of feminizing Wolbachia symbionts in an isopod.</title>
        <authorList>
            <person name="Becking T."/>
            <person name="Chebbi M.A."/>
            <person name="Giraud I."/>
            <person name="Moumen B."/>
            <person name="Laverre T."/>
            <person name="Caubet Y."/>
            <person name="Peccoud J."/>
            <person name="Gilbert C."/>
            <person name="Cordaux R."/>
        </authorList>
    </citation>
    <scope>NUCLEOTIDE SEQUENCE [LARGE SCALE GENOMIC DNA]</scope>
    <source>
        <strain evidence="9">ANa2</strain>
        <tissue evidence="9">Whole body excluding digestive tract and cuticle</tissue>
    </source>
</reference>
<feature type="compositionally biased region" description="Basic residues" evidence="7">
    <location>
        <begin position="600"/>
        <end position="610"/>
    </location>
</feature>
<sequence>MDYRHSMYDDPWGYQNKEELLIFGYSCKLFRDDEKALSLENGEHLIPWMGDSKLMIDRFDVRGTLYDLTEAESKPSNPEPLTEAEQKEEEICEQEQEESKRLQVELSSDGSYYNQVGFSYTNSQYEYNQVEEQDDQKQVTVAEPVTYSEPVSYNPSSDEDVFIPTPEMNIPPDMEVPKTVKQNKIIIKTAKFIVTQGAQMEIVIKTKQAGNVMFSFLAFDNPLNSYYKYVVSLIRNGRYRFEDETDSQTSPESNGQYLHPNLSQSVRPDLTPGAVASPSRPSPHCSYSKLITKIREKQKASVVIDDSETLSPVAPSSPVPVASSGNTDAKTNSVLKNGTSSDRVVSLVDYPSFNQTADGSDIEDIAPAFAKKSPKGTSHDYSKIKWPPREIQMVIDKMASYIIKNGSAFEEIVRSRSDSRFEFLNKTHEYHPYYKCKIELYSEVYGDIFKNSNKNPQDSKKKKENATSRKNVDQACKNGANRTISFSIKSRDQEVSLTSHTTFPIESSTSEEDEDMSDGEKERRKVDREQRRQARKLKEEKERKEREEFLKKERIRKEKEEEERKKEKERQAAEDESSGNEDLYDIFKYAQEMERDTKPKAKVKSKTKAKSKPESQEEPVLKQEERKKKAAAFLSKLKDTKEENKPVYGPQMPPEIEALLMQSASESPASSRDSSEREKPPLPLPASEPQKSPPPPPPKSPSPPGLTDMLLKSFDVEKPVSSREISLSPKRERSSGKESISLTCGLSSGKLISFTLNITKTLALKRSFFFKFQVNKLPLNKFNFFLASFIINF</sequence>
<evidence type="ECO:0000256" key="2">
    <source>
        <dbReference type="ARBA" id="ARBA00022737"/>
    </source>
</evidence>
<feature type="region of interest" description="Disordered" evidence="7">
    <location>
        <begin position="451"/>
        <end position="478"/>
    </location>
</feature>
<keyword evidence="6" id="KW-0508">mRNA splicing</keyword>
<feature type="compositionally biased region" description="Polar residues" evidence="7">
    <location>
        <begin position="325"/>
        <end position="336"/>
    </location>
</feature>
<dbReference type="InterPro" id="IPR000061">
    <property type="entry name" value="Surp"/>
</dbReference>
<dbReference type="SUPFAM" id="SSF109905">
    <property type="entry name" value="Surp module (SWAP domain)"/>
    <property type="match status" value="2"/>
</dbReference>
<feature type="compositionally biased region" description="Acidic residues" evidence="7">
    <location>
        <begin position="574"/>
        <end position="584"/>
    </location>
</feature>
<feature type="domain" description="SURP motif" evidence="8">
    <location>
        <begin position="185"/>
        <end position="227"/>
    </location>
</feature>
<dbReference type="InterPro" id="IPR040397">
    <property type="entry name" value="SWAP"/>
</dbReference>
<proteinExistence type="predicted"/>
<feature type="compositionally biased region" description="Basic and acidic residues" evidence="7">
    <location>
        <begin position="611"/>
        <end position="627"/>
    </location>
</feature>
<feature type="region of interest" description="Disordered" evidence="7">
    <location>
        <begin position="70"/>
        <end position="89"/>
    </location>
</feature>
<dbReference type="InterPro" id="IPR019147">
    <property type="entry name" value="SWAP_N_domain"/>
</dbReference>
<feature type="region of interest" description="Disordered" evidence="7">
    <location>
        <begin position="244"/>
        <end position="286"/>
    </location>
</feature>
<feature type="compositionally biased region" description="Basic and acidic residues" evidence="7">
    <location>
        <begin position="518"/>
        <end position="573"/>
    </location>
</feature>
<keyword evidence="2" id="KW-0677">Repeat</keyword>
<evidence type="ECO:0000256" key="1">
    <source>
        <dbReference type="ARBA" id="ARBA00022664"/>
    </source>
</evidence>
<feature type="region of interest" description="Disordered" evidence="7">
    <location>
        <begin position="493"/>
        <end position="709"/>
    </location>
</feature>
<keyword evidence="10" id="KW-1185">Reference proteome</keyword>
<evidence type="ECO:0000259" key="8">
    <source>
        <dbReference type="PROSITE" id="PS50128"/>
    </source>
</evidence>
<feature type="compositionally biased region" description="Polar residues" evidence="7">
    <location>
        <begin position="247"/>
        <end position="266"/>
    </location>
</feature>
<dbReference type="OrthoDB" id="5836667at2759"/>
<dbReference type="GO" id="GO:0003723">
    <property type="term" value="F:RNA binding"/>
    <property type="evidence" value="ECO:0007669"/>
    <property type="project" value="UniProtKB-KW"/>
</dbReference>
<feature type="compositionally biased region" description="Basic and acidic residues" evidence="7">
    <location>
        <begin position="457"/>
        <end position="472"/>
    </location>
</feature>
<evidence type="ECO:0000256" key="6">
    <source>
        <dbReference type="ARBA" id="ARBA00023187"/>
    </source>
</evidence>
<comment type="caution">
    <text evidence="9">The sequence shown here is derived from an EMBL/GenBank/DDBJ whole genome shotgun (WGS) entry which is preliminary data.</text>
</comment>
<dbReference type="PANTHER" id="PTHR13161">
    <property type="entry name" value="SPLICING FACTOR SUPPRESSOR OF WHITE APRICOT"/>
    <property type="match status" value="1"/>
</dbReference>
<dbReference type="PANTHER" id="PTHR13161:SF15">
    <property type="entry name" value="SPLICING FACTOR, SUPPRESSOR OF WHITE-APRICOT HOMOLOG"/>
    <property type="match status" value="1"/>
</dbReference>
<evidence type="ECO:0000256" key="7">
    <source>
        <dbReference type="SAM" id="MobiDB-lite"/>
    </source>
</evidence>
<evidence type="ECO:0000313" key="9">
    <source>
        <dbReference type="EMBL" id="KAB7496494.1"/>
    </source>
</evidence>
<dbReference type="Pfam" id="PF01805">
    <property type="entry name" value="Surp"/>
    <property type="match status" value="2"/>
</dbReference>
<dbReference type="Gene3D" id="1.10.10.790">
    <property type="entry name" value="Surp module"/>
    <property type="match status" value="2"/>
</dbReference>
<feature type="domain" description="SURP motif" evidence="8">
    <location>
        <begin position="394"/>
        <end position="434"/>
    </location>
</feature>
<dbReference type="SMART" id="SM00648">
    <property type="entry name" value="SWAP"/>
    <property type="match status" value="2"/>
</dbReference>
<dbReference type="Pfam" id="PF09750">
    <property type="entry name" value="DRY_EERY"/>
    <property type="match status" value="1"/>
</dbReference>
<evidence type="ECO:0000256" key="4">
    <source>
        <dbReference type="ARBA" id="ARBA00023015"/>
    </source>
</evidence>
<keyword evidence="4" id="KW-0805">Transcription regulation</keyword>
<feature type="compositionally biased region" description="Basic and acidic residues" evidence="7">
    <location>
        <begin position="636"/>
        <end position="645"/>
    </location>
</feature>
<dbReference type="Proteomes" id="UP000326759">
    <property type="component" value="Unassembled WGS sequence"/>
</dbReference>
<evidence type="ECO:0000256" key="3">
    <source>
        <dbReference type="ARBA" id="ARBA00022884"/>
    </source>
</evidence>
<keyword evidence="5" id="KW-0804">Transcription</keyword>
<accession>A0A5N5SQT8</accession>
<gene>
    <name evidence="9" type="primary">SFSWAP</name>
    <name evidence="9" type="ORF">Anas_09447</name>
</gene>
<feature type="compositionally biased region" description="Pro residues" evidence="7">
    <location>
        <begin position="681"/>
        <end position="704"/>
    </location>
</feature>
<dbReference type="InterPro" id="IPR035967">
    <property type="entry name" value="SWAP/Surp_sf"/>
</dbReference>
<feature type="compositionally biased region" description="Low complexity" evidence="7">
    <location>
        <begin position="663"/>
        <end position="672"/>
    </location>
</feature>
<dbReference type="PROSITE" id="PS50128">
    <property type="entry name" value="SURP"/>
    <property type="match status" value="2"/>
</dbReference>
<dbReference type="SMART" id="SM01141">
    <property type="entry name" value="DRY_EERY"/>
    <property type="match status" value="1"/>
</dbReference>
<dbReference type="EMBL" id="SEYY01021298">
    <property type="protein sequence ID" value="KAB7496494.1"/>
    <property type="molecule type" value="Genomic_DNA"/>
</dbReference>
<organism evidence="9 10">
    <name type="scientific">Armadillidium nasatum</name>
    <dbReference type="NCBI Taxonomy" id="96803"/>
    <lineage>
        <taxon>Eukaryota</taxon>
        <taxon>Metazoa</taxon>
        <taxon>Ecdysozoa</taxon>
        <taxon>Arthropoda</taxon>
        <taxon>Crustacea</taxon>
        <taxon>Multicrustacea</taxon>
        <taxon>Malacostraca</taxon>
        <taxon>Eumalacostraca</taxon>
        <taxon>Peracarida</taxon>
        <taxon>Isopoda</taxon>
        <taxon>Oniscidea</taxon>
        <taxon>Crinocheta</taxon>
        <taxon>Armadillidiidae</taxon>
        <taxon>Armadillidium</taxon>
    </lineage>
</organism>
<keyword evidence="3" id="KW-0694">RNA-binding</keyword>